<feature type="domain" description="Fe/B12 periplasmic-binding" evidence="3">
    <location>
        <begin position="64"/>
        <end position="339"/>
    </location>
</feature>
<dbReference type="PANTHER" id="PTHR30535">
    <property type="entry name" value="VITAMIN B12-BINDING PROTEIN"/>
    <property type="match status" value="1"/>
</dbReference>
<feature type="chain" id="PRO_5039366921" evidence="2">
    <location>
        <begin position="24"/>
        <end position="339"/>
    </location>
</feature>
<reference evidence="4 5" key="1">
    <citation type="submission" date="2018-06" db="EMBL/GenBank/DDBJ databases">
        <authorList>
            <consortium name="Pathogen Informatics"/>
            <person name="Doyle S."/>
        </authorList>
    </citation>
    <scope>NUCLEOTIDE SEQUENCE [LARGE SCALE GENOMIC DNA]</scope>
    <source>
        <strain evidence="4 5">NCTC11820</strain>
    </source>
</reference>
<dbReference type="Proteomes" id="UP000250245">
    <property type="component" value="Unassembled WGS sequence"/>
</dbReference>
<dbReference type="Pfam" id="PF01497">
    <property type="entry name" value="Peripla_BP_2"/>
    <property type="match status" value="1"/>
</dbReference>
<dbReference type="SUPFAM" id="SSF53807">
    <property type="entry name" value="Helical backbone' metal receptor"/>
    <property type="match status" value="1"/>
</dbReference>
<gene>
    <name evidence="4" type="ORF">NCTC11820_00363</name>
</gene>
<dbReference type="Gene3D" id="3.40.50.1980">
    <property type="entry name" value="Nitrogenase molybdenum iron protein domain"/>
    <property type="match status" value="2"/>
</dbReference>
<evidence type="ECO:0000313" key="4">
    <source>
        <dbReference type="EMBL" id="SQB63581.1"/>
    </source>
</evidence>
<proteinExistence type="inferred from homology"/>
<dbReference type="AlphaFoldDB" id="A0A2X2YKN1"/>
<organism evidence="4 5">
    <name type="scientific">Mobiluncus curtisii</name>
    <dbReference type="NCBI Taxonomy" id="2051"/>
    <lineage>
        <taxon>Bacteria</taxon>
        <taxon>Bacillati</taxon>
        <taxon>Actinomycetota</taxon>
        <taxon>Actinomycetes</taxon>
        <taxon>Actinomycetales</taxon>
        <taxon>Actinomycetaceae</taxon>
        <taxon>Mobiluncus</taxon>
    </lineage>
</organism>
<evidence type="ECO:0000259" key="3">
    <source>
        <dbReference type="PROSITE" id="PS50983"/>
    </source>
</evidence>
<evidence type="ECO:0000256" key="1">
    <source>
        <dbReference type="ARBA" id="ARBA00008814"/>
    </source>
</evidence>
<dbReference type="InterPro" id="IPR050902">
    <property type="entry name" value="ABC_Transporter_SBP"/>
</dbReference>
<accession>A0A2X2YKN1</accession>
<name>A0A2X2YKN1_9ACTO</name>
<keyword evidence="2" id="KW-0732">Signal</keyword>
<dbReference type="InterPro" id="IPR002491">
    <property type="entry name" value="ABC_transptr_periplasmic_BD"/>
</dbReference>
<evidence type="ECO:0000256" key="2">
    <source>
        <dbReference type="SAM" id="SignalP"/>
    </source>
</evidence>
<protein>
    <submittedName>
        <fullName evidence="4">Corrinoid ABC transporter substrate-binding protein</fullName>
    </submittedName>
</protein>
<evidence type="ECO:0000313" key="5">
    <source>
        <dbReference type="Proteomes" id="UP000250245"/>
    </source>
</evidence>
<dbReference type="PANTHER" id="PTHR30535:SF7">
    <property type="entry name" value="IRON(III) DICITRATE-BINDING PROTEIN"/>
    <property type="match status" value="1"/>
</dbReference>
<sequence length="339" mass="36451">MRYKTLGALVGAITLLASLSACGDASKSESSASGENNQSTNSVSYPLEVDSCGRKVTIEKEPTKVMSIGVASGIFAAKVAKKGQFVLRSGELGEKNPLADEYGAELWDEASPSTEGIIEKGVDLVIGDLYGKADPDKLAAAGIQMYIPSVLCQHAKEENPDLVKGDVSPVKLTDVENDIQELGKILNNPDASGKAVHEFDSKYKEAKNTIKDSGKSAAFLFYFSEQYPVMSVGEGGIEGAIMRELGLKNIFSDHKEAYLEEVSWEAVLQANPDVIIIKYGRTGSTFEQDKARLLKEPGADTLTAVKNDNIIGIANRETWPSPEIATGMLELAKNINKIK</sequence>
<dbReference type="RefSeq" id="WP_236589535.1">
    <property type="nucleotide sequence ID" value="NZ_CAMYEK010000002.1"/>
</dbReference>
<dbReference type="GeneID" id="55564487"/>
<feature type="signal peptide" evidence="2">
    <location>
        <begin position="1"/>
        <end position="23"/>
    </location>
</feature>
<dbReference type="EMBL" id="UASJ01000001">
    <property type="protein sequence ID" value="SQB63581.1"/>
    <property type="molecule type" value="Genomic_DNA"/>
</dbReference>
<comment type="similarity">
    <text evidence="1">Belongs to the bacterial solute-binding protein 8 family.</text>
</comment>
<dbReference type="PROSITE" id="PS51257">
    <property type="entry name" value="PROKAR_LIPOPROTEIN"/>
    <property type="match status" value="1"/>
</dbReference>
<dbReference type="PROSITE" id="PS50983">
    <property type="entry name" value="FE_B12_PBP"/>
    <property type="match status" value="1"/>
</dbReference>